<sequence>MVVILSISQNINCISDSAFAPTEEEGLFPNPIACGTDVHKVPYCYESVKHFNLKDVTKECCIVLVGIPEDCFAILFPMRFTYRMALTATCKLLGITKL</sequence>
<gene>
    <name evidence="3" type="ORF">Bca52824_047614</name>
</gene>
<dbReference type="AlphaFoldDB" id="A0A8X7RJK4"/>
<name>A0A8X7RJK4_BRACI</name>
<dbReference type="InterPro" id="IPR008502">
    <property type="entry name" value="Prolamin-like"/>
</dbReference>
<keyword evidence="4" id="KW-1185">Reference proteome</keyword>
<organism evidence="3 4">
    <name type="scientific">Brassica carinata</name>
    <name type="common">Ethiopian mustard</name>
    <name type="synonym">Abyssinian cabbage</name>
    <dbReference type="NCBI Taxonomy" id="52824"/>
    <lineage>
        <taxon>Eukaryota</taxon>
        <taxon>Viridiplantae</taxon>
        <taxon>Streptophyta</taxon>
        <taxon>Embryophyta</taxon>
        <taxon>Tracheophyta</taxon>
        <taxon>Spermatophyta</taxon>
        <taxon>Magnoliopsida</taxon>
        <taxon>eudicotyledons</taxon>
        <taxon>Gunneridae</taxon>
        <taxon>Pentapetalae</taxon>
        <taxon>rosids</taxon>
        <taxon>malvids</taxon>
        <taxon>Brassicales</taxon>
        <taxon>Brassicaceae</taxon>
        <taxon>Brassiceae</taxon>
        <taxon>Brassica</taxon>
    </lineage>
</organism>
<evidence type="ECO:0000256" key="1">
    <source>
        <dbReference type="ARBA" id="ARBA00022729"/>
    </source>
</evidence>
<dbReference type="OrthoDB" id="1073903at2759"/>
<feature type="domain" description="Prolamin-like" evidence="2">
    <location>
        <begin position="34"/>
        <end position="81"/>
    </location>
</feature>
<proteinExistence type="predicted"/>
<protein>
    <recommendedName>
        <fullName evidence="2">Prolamin-like domain-containing protein</fullName>
    </recommendedName>
</protein>
<reference evidence="3 4" key="1">
    <citation type="submission" date="2020-02" db="EMBL/GenBank/DDBJ databases">
        <authorList>
            <person name="Ma Q."/>
            <person name="Huang Y."/>
            <person name="Song X."/>
            <person name="Pei D."/>
        </authorList>
    </citation>
    <scope>NUCLEOTIDE SEQUENCE [LARGE SCALE GENOMIC DNA]</scope>
    <source>
        <strain evidence="3">Sxm20200214</strain>
        <tissue evidence="3">Leaf</tissue>
    </source>
</reference>
<keyword evidence="1" id="KW-0732">Signal</keyword>
<dbReference type="Pfam" id="PF05617">
    <property type="entry name" value="Prolamin_like"/>
    <property type="match status" value="1"/>
</dbReference>
<evidence type="ECO:0000313" key="3">
    <source>
        <dbReference type="EMBL" id="KAG2288010.1"/>
    </source>
</evidence>
<dbReference type="EMBL" id="JAAMPC010000010">
    <property type="protein sequence ID" value="KAG2288010.1"/>
    <property type="molecule type" value="Genomic_DNA"/>
</dbReference>
<evidence type="ECO:0000313" key="4">
    <source>
        <dbReference type="Proteomes" id="UP000886595"/>
    </source>
</evidence>
<comment type="caution">
    <text evidence="3">The sequence shown here is derived from an EMBL/GenBank/DDBJ whole genome shotgun (WGS) entry which is preliminary data.</text>
</comment>
<evidence type="ECO:0000259" key="2">
    <source>
        <dbReference type="Pfam" id="PF05617"/>
    </source>
</evidence>
<dbReference type="Proteomes" id="UP000886595">
    <property type="component" value="Unassembled WGS sequence"/>
</dbReference>
<accession>A0A8X7RJK4</accession>